<proteinExistence type="predicted"/>
<feature type="region of interest" description="Disordered" evidence="1">
    <location>
        <begin position="264"/>
        <end position="369"/>
    </location>
</feature>
<feature type="compositionally biased region" description="Pro residues" evidence="1">
    <location>
        <begin position="267"/>
        <end position="280"/>
    </location>
</feature>
<feature type="region of interest" description="Disordered" evidence="1">
    <location>
        <begin position="395"/>
        <end position="431"/>
    </location>
</feature>
<dbReference type="AlphaFoldDB" id="A0A0M0J689"/>
<feature type="region of interest" description="Disordered" evidence="1">
    <location>
        <begin position="87"/>
        <end position="126"/>
    </location>
</feature>
<dbReference type="EMBL" id="JWZX01003307">
    <property type="protein sequence ID" value="KOO22129.1"/>
    <property type="molecule type" value="Genomic_DNA"/>
</dbReference>
<evidence type="ECO:0008006" key="4">
    <source>
        <dbReference type="Google" id="ProtNLM"/>
    </source>
</evidence>
<feature type="compositionally biased region" description="Low complexity" evidence="1">
    <location>
        <begin position="333"/>
        <end position="354"/>
    </location>
</feature>
<keyword evidence="3" id="KW-1185">Reference proteome</keyword>
<evidence type="ECO:0000313" key="2">
    <source>
        <dbReference type="EMBL" id="KOO22129.1"/>
    </source>
</evidence>
<organism evidence="2 3">
    <name type="scientific">Chrysochromulina tobinii</name>
    <dbReference type="NCBI Taxonomy" id="1460289"/>
    <lineage>
        <taxon>Eukaryota</taxon>
        <taxon>Haptista</taxon>
        <taxon>Haptophyta</taxon>
        <taxon>Prymnesiophyceae</taxon>
        <taxon>Prymnesiales</taxon>
        <taxon>Chrysochromulinaceae</taxon>
        <taxon>Chrysochromulina</taxon>
    </lineage>
</organism>
<reference evidence="3" key="1">
    <citation type="journal article" date="2015" name="PLoS Genet.">
        <title>Genome Sequence and Transcriptome Analyses of Chrysochromulina tobin: Metabolic Tools for Enhanced Algal Fitness in the Prominent Order Prymnesiales (Haptophyceae).</title>
        <authorList>
            <person name="Hovde B.T."/>
            <person name="Deodato C.R."/>
            <person name="Hunsperger H.M."/>
            <person name="Ryken S.A."/>
            <person name="Yost W."/>
            <person name="Jha R.K."/>
            <person name="Patterson J."/>
            <person name="Monnat R.J. Jr."/>
            <person name="Barlow S.B."/>
            <person name="Starkenburg S.R."/>
            <person name="Cattolico R.A."/>
        </authorList>
    </citation>
    <scope>NUCLEOTIDE SEQUENCE</scope>
    <source>
        <strain evidence="3">CCMP291</strain>
    </source>
</reference>
<evidence type="ECO:0000313" key="3">
    <source>
        <dbReference type="Proteomes" id="UP000037460"/>
    </source>
</evidence>
<sequence>MTTPRPASEEAMAQWLEDIGLSDTPGLLDALARGAGSLKGLRTMSDEAINAAVSPLQLRSLKLRKLNAALIALRSPAELAQRLLSPTTALADEPPSRPKKQAPAALHTGQISARGLEMPNRRSGPMLEMPTGGHGHESAELSDLAAMLSMRDSKRDSKVAELAKVAAMSAAEDERRARLEAAKEAALSRARAAARRAAQDNAAAANPETTTLAVVEAAAIEAARSPITAFTPRTALAVDEMLARDLHAALDAAALGAALSAASSAAPMPPTTAPTSPALPPVSEKEGADGAPLCTPRTGSQPKMAKAPASSRRGAAPQYTARMLTPPYEQPWPSSQGGSGSAASLASLGSPAAGGDDDSMAPPWAPPSRRALTSAMEAPAGEQAGEELMTPQTKALSGGMRAPDGELTRSQQESSQQDGELTPRGTPRSRTWIDELVTRDEGIHKQEKASAAVVAADKAAAVSTKATKMKPKKLKGAKKLKSAQFSLDIGDMQLSTTLVSKWMAKPLRDALVMPAIEGYLSGKHLSGDTSCAASEVVTTFNGEVVDCSASALSFAQSVPVGQVVRMAVLLPDRLTAALAASASADAGGEPLSDSKTFVVSIVHSNAKENASPRTLARAPADAYSMTMELNARWLAMPLRESLVAPAIRAYAKAKGEAQSPPSIEAIQITLDGNVVDGARPAGELMGAILGAGQATPEAPIRVSLGLPDTAPTVQPRASARASLGGTLLDAVSHAVSSGKGRVRTLTA</sequence>
<feature type="compositionally biased region" description="Polar residues" evidence="1">
    <location>
        <begin position="408"/>
        <end position="419"/>
    </location>
</feature>
<evidence type="ECO:0000256" key="1">
    <source>
        <dbReference type="SAM" id="MobiDB-lite"/>
    </source>
</evidence>
<protein>
    <recommendedName>
        <fullName evidence="4">SAM domain-containing protein</fullName>
    </recommendedName>
</protein>
<name>A0A0M0J689_9EUKA</name>
<accession>A0A0M0J689</accession>
<gene>
    <name evidence="2" type="ORF">Ctob_005498</name>
</gene>
<comment type="caution">
    <text evidence="2">The sequence shown here is derived from an EMBL/GenBank/DDBJ whole genome shotgun (WGS) entry which is preliminary data.</text>
</comment>
<dbReference type="Proteomes" id="UP000037460">
    <property type="component" value="Unassembled WGS sequence"/>
</dbReference>